<dbReference type="PROSITE" id="PS50838">
    <property type="entry name" value="MAGE"/>
    <property type="match status" value="1"/>
</dbReference>
<dbReference type="PANTHER" id="PTHR11736:SF153">
    <property type="entry name" value="MELANOMA-ASSOCIATED ANTIGEN 10"/>
    <property type="match status" value="1"/>
</dbReference>
<dbReference type="Pfam" id="PF01454">
    <property type="entry name" value="MAGE"/>
    <property type="match status" value="1"/>
</dbReference>
<dbReference type="FunFam" id="1.10.10.1210:FF:000001">
    <property type="entry name" value="melanoma-associated antigen D1"/>
    <property type="match status" value="1"/>
</dbReference>
<reference evidence="4 5" key="1">
    <citation type="submission" date="2025-04" db="UniProtKB">
        <authorList>
            <consortium name="RefSeq"/>
        </authorList>
    </citation>
    <scope>IDENTIFICATION</scope>
    <source>
        <tissue evidence="4 5">Kidney</tissue>
    </source>
</reference>
<dbReference type="InterPro" id="IPR041899">
    <property type="entry name" value="MAGE_WH2"/>
</dbReference>
<protein>
    <submittedName>
        <fullName evidence="4 5">Melanoma-associated antigen 10-like</fullName>
    </submittedName>
</protein>
<dbReference type="GeneID" id="105992829"/>
<dbReference type="InterPro" id="IPR002190">
    <property type="entry name" value="MHD_dom"/>
</dbReference>
<dbReference type="PANTHER" id="PTHR11736">
    <property type="entry name" value="MELANOMA-ASSOCIATED ANTIGEN MAGE ANTIGEN"/>
    <property type="match status" value="1"/>
</dbReference>
<proteinExistence type="predicted"/>
<dbReference type="InterPro" id="IPR041898">
    <property type="entry name" value="MAGE_WH1"/>
</dbReference>
<feature type="region of interest" description="Disordered" evidence="1">
    <location>
        <begin position="1"/>
        <end position="23"/>
    </location>
</feature>
<evidence type="ECO:0000259" key="2">
    <source>
        <dbReference type="PROSITE" id="PS50838"/>
    </source>
</evidence>
<organism evidence="3 4">
    <name type="scientific">Dipodomys ordii</name>
    <name type="common">Ord's kangaroo rat</name>
    <dbReference type="NCBI Taxonomy" id="10020"/>
    <lineage>
        <taxon>Eukaryota</taxon>
        <taxon>Metazoa</taxon>
        <taxon>Chordata</taxon>
        <taxon>Craniata</taxon>
        <taxon>Vertebrata</taxon>
        <taxon>Euteleostomi</taxon>
        <taxon>Mammalia</taxon>
        <taxon>Eutheria</taxon>
        <taxon>Euarchontoglires</taxon>
        <taxon>Glires</taxon>
        <taxon>Rodentia</taxon>
        <taxon>Castorimorpha</taxon>
        <taxon>Heteromyidae</taxon>
        <taxon>Dipodomyinae</taxon>
        <taxon>Dipodomys</taxon>
    </lineage>
</organism>
<feature type="compositionally biased region" description="Basic and acidic residues" evidence="1">
    <location>
        <begin position="10"/>
        <end position="23"/>
    </location>
</feature>
<dbReference type="SMART" id="SM01373">
    <property type="entry name" value="MAGE"/>
    <property type="match status" value="1"/>
</dbReference>
<dbReference type="InterPro" id="IPR037445">
    <property type="entry name" value="MAGE"/>
</dbReference>
<evidence type="ECO:0000256" key="1">
    <source>
        <dbReference type="SAM" id="MobiDB-lite"/>
    </source>
</evidence>
<evidence type="ECO:0000313" key="5">
    <source>
        <dbReference type="RefSeq" id="XP_012892280.1"/>
    </source>
</evidence>
<evidence type="ECO:0000313" key="4">
    <source>
        <dbReference type="RefSeq" id="XP_012881366.1"/>
    </source>
</evidence>
<feature type="domain" description="MAGE" evidence="2">
    <location>
        <begin position="103"/>
        <end position="301"/>
    </location>
</feature>
<dbReference type="KEGG" id="dord:105992829"/>
<dbReference type="Gene3D" id="1.10.10.1210">
    <property type="entry name" value="MAGE homology domain, winged helix WH2 motif"/>
    <property type="match status" value="1"/>
</dbReference>
<dbReference type="RefSeq" id="XP_012881366.1">
    <property type="nucleotide sequence ID" value="XM_013025912.1"/>
</dbReference>
<dbReference type="RefSeq" id="XP_012892280.1">
    <property type="nucleotide sequence ID" value="XM_013036826.1"/>
</dbReference>
<accession>A0A1S3FXS9</accession>
<dbReference type="Gene3D" id="1.10.10.1200">
    <property type="entry name" value="MAGE homology domain, winged helix WH1 motif"/>
    <property type="match status" value="1"/>
</dbReference>
<keyword evidence="3" id="KW-1185">Reference proteome</keyword>
<name>A0A1S3FXS9_DIPOR</name>
<dbReference type="GO" id="GO:0000122">
    <property type="term" value="P:negative regulation of transcription by RNA polymerase II"/>
    <property type="evidence" value="ECO:0007669"/>
    <property type="project" value="TreeGrafter"/>
</dbReference>
<evidence type="ECO:0000313" key="3">
    <source>
        <dbReference type="Proteomes" id="UP000081671"/>
    </source>
</evidence>
<dbReference type="Proteomes" id="UP000081671">
    <property type="component" value="Unplaced"/>
</dbReference>
<dbReference type="GeneID" id="106001875"/>
<dbReference type="KEGG" id="dord:106001875"/>
<dbReference type="OrthoDB" id="205198at2759"/>
<gene>
    <name evidence="4" type="primary">LOC105992829</name>
    <name evidence="5" type="synonym">LOC106001875</name>
</gene>
<sequence>MPYVPKSQRGKGEEGPQTPREGHDLVAGLVSVVAAEAMATAATCDVLRAPSEEAQRGEQEESACLPRTGLVCAPWNQVNQGTRSFVAIPRLFPWADRVDPKSLLEDGLALVPFLLRKYHLKEPTSRGELLNLVSREHQEFFPMIFKTACECMLLVFGIELKEVAPGEDAYVLATSLGLTYDGLLSDVQGVPKTGFLIMVLCIVFREGNHVSDEVLWEALSKMGVCPGREHYTYGDPRKLVEDFVQEQYLEYRHVPNSDPARYVYQWGPRALAETSKMKVLEQWVNFSGRDPSSFSSLYKEALRKEREATQQ</sequence>
<dbReference type="GO" id="GO:0005634">
    <property type="term" value="C:nucleus"/>
    <property type="evidence" value="ECO:0007669"/>
    <property type="project" value="TreeGrafter"/>
</dbReference>
<dbReference type="AlphaFoldDB" id="A0A1S3FXS9"/>